<reference evidence="2" key="1">
    <citation type="submission" date="2013-12" db="EMBL/GenBank/DDBJ databases">
        <authorList>
            <person name="Aslett M."/>
        </authorList>
    </citation>
    <scope>NUCLEOTIDE SEQUENCE [LARGE SCALE GENOMIC DNA]</scope>
    <source>
        <strain evidence="2">Lindley</strain>
    </source>
</reference>
<evidence type="ECO:0000313" key="2">
    <source>
        <dbReference type="Proteomes" id="UP000050741"/>
    </source>
</evidence>
<dbReference type="WBParaSite" id="GPLIN_000539500">
    <property type="protein sequence ID" value="GPLIN_000539500"/>
    <property type="gene ID" value="GPLIN_000539500"/>
</dbReference>
<reference evidence="2" key="2">
    <citation type="submission" date="2014-05" db="EMBL/GenBank/DDBJ databases">
        <title>The genome and life-stage specific transcriptomes of Globodera pallida elucidate key aspects of plant parasitism by a cyst nematode.</title>
        <authorList>
            <person name="Cotton J.A."/>
            <person name="Lilley C.J."/>
            <person name="Jones L.M."/>
            <person name="Kikuchi T."/>
            <person name="Reid A.J."/>
            <person name="Thorpe P."/>
            <person name="Tsai I.J."/>
            <person name="Beasley H."/>
            <person name="Blok V."/>
            <person name="Cock P.J.A."/>
            <person name="Van den Akker S.E."/>
            <person name="Holroyd N."/>
            <person name="Hunt M."/>
            <person name="Mantelin S."/>
            <person name="Naghra H."/>
            <person name="Pain A."/>
            <person name="Palomares-Rius J.E."/>
            <person name="Zarowiecki M."/>
            <person name="Berriman M."/>
            <person name="Jones J.T."/>
            <person name="Urwin P.E."/>
        </authorList>
    </citation>
    <scope>NUCLEOTIDE SEQUENCE [LARGE SCALE GENOMIC DNA]</scope>
    <source>
        <strain evidence="2">Lindley</strain>
    </source>
</reference>
<sequence>MIKLLLNLLKRSVLDVNLVHIRQVMETELPSLLIQIFGKPDYYGQSVMLCAITLTTTFISEEPAQLATLQDLFPTSRELVFALPNVCSALCLNERGLNDLKEFGETMMKPLRKMFRFIFLSEFLLSMRRRETEMGDICGPLFAAFSFTSGHVDVLIGSMITELSRHLDESTANYEEVAEQFELFCQLREHFPNDSTRALKTMPDRNN</sequence>
<feature type="domain" description="DUF913" evidence="1">
    <location>
        <begin position="20"/>
        <end position="167"/>
    </location>
</feature>
<keyword evidence="2" id="KW-1185">Reference proteome</keyword>
<dbReference type="AlphaFoldDB" id="A0A183BXQ5"/>
<proteinExistence type="predicted"/>
<dbReference type="Proteomes" id="UP000050741">
    <property type="component" value="Unassembled WGS sequence"/>
</dbReference>
<dbReference type="Pfam" id="PF06025">
    <property type="entry name" value="DUF913"/>
    <property type="match status" value="1"/>
</dbReference>
<dbReference type="InterPro" id="IPR010314">
    <property type="entry name" value="E3_Ub_ligase_DUF913"/>
</dbReference>
<reference evidence="3" key="3">
    <citation type="submission" date="2016-06" db="UniProtKB">
        <authorList>
            <consortium name="WormBaseParasite"/>
        </authorList>
    </citation>
    <scope>IDENTIFICATION</scope>
</reference>
<organism evidence="2 3">
    <name type="scientific">Globodera pallida</name>
    <name type="common">Potato cyst nematode worm</name>
    <name type="synonym">Heterodera pallida</name>
    <dbReference type="NCBI Taxonomy" id="36090"/>
    <lineage>
        <taxon>Eukaryota</taxon>
        <taxon>Metazoa</taxon>
        <taxon>Ecdysozoa</taxon>
        <taxon>Nematoda</taxon>
        <taxon>Chromadorea</taxon>
        <taxon>Rhabditida</taxon>
        <taxon>Tylenchina</taxon>
        <taxon>Tylenchomorpha</taxon>
        <taxon>Tylenchoidea</taxon>
        <taxon>Heteroderidae</taxon>
        <taxon>Heteroderinae</taxon>
        <taxon>Globodera</taxon>
    </lineage>
</organism>
<evidence type="ECO:0000313" key="3">
    <source>
        <dbReference type="WBParaSite" id="GPLIN_000539500"/>
    </source>
</evidence>
<accession>A0A183BXQ5</accession>
<name>A0A183BXQ5_GLOPA</name>
<evidence type="ECO:0000259" key="1">
    <source>
        <dbReference type="Pfam" id="PF06025"/>
    </source>
</evidence>
<protein>
    <submittedName>
        <fullName evidence="3">DUF913 domain-containing protein</fullName>
    </submittedName>
</protein>